<dbReference type="SUPFAM" id="SSF55486">
    <property type="entry name" value="Metalloproteases ('zincins'), catalytic domain"/>
    <property type="match status" value="1"/>
</dbReference>
<comment type="caution">
    <text evidence="10">Lacks conserved residue(s) required for the propagation of feature annotation.</text>
</comment>
<keyword evidence="3 7" id="KW-1015">Disulfide bond</keyword>
<keyword evidence="11" id="KW-0645">Protease</keyword>
<keyword evidence="11" id="KW-0378">Hydrolase</keyword>
<feature type="active site" description="Proton acceptor 2" evidence="9">
    <location>
        <position position="217"/>
    </location>
</feature>
<organism evidence="12 13">
    <name type="scientific">Adineta steineri</name>
    <dbReference type="NCBI Taxonomy" id="433720"/>
    <lineage>
        <taxon>Eukaryota</taxon>
        <taxon>Metazoa</taxon>
        <taxon>Spiralia</taxon>
        <taxon>Gnathifera</taxon>
        <taxon>Rotifera</taxon>
        <taxon>Eurotatoria</taxon>
        <taxon>Bdelloidea</taxon>
        <taxon>Adinetida</taxon>
        <taxon>Adinetidae</taxon>
        <taxon>Adineta</taxon>
    </lineage>
</organism>
<dbReference type="GO" id="GO:0006508">
    <property type="term" value="P:proteolysis"/>
    <property type="evidence" value="ECO:0007669"/>
    <property type="project" value="UniProtKB-KW"/>
</dbReference>
<evidence type="ECO:0000256" key="5">
    <source>
        <dbReference type="PIRSR" id="PIRSR601548-2"/>
    </source>
</evidence>
<keyword evidence="2" id="KW-0732">Signal</keyword>
<proteinExistence type="inferred from homology"/>
<keyword evidence="11" id="KW-0121">Carboxypeptidase</keyword>
<dbReference type="GO" id="GO:0008241">
    <property type="term" value="F:peptidyl-dipeptidase activity"/>
    <property type="evidence" value="ECO:0007669"/>
    <property type="project" value="InterPro"/>
</dbReference>
<dbReference type="EMBL" id="CAJOAZ010018004">
    <property type="protein sequence ID" value="CAF4321532.1"/>
    <property type="molecule type" value="Genomic_DNA"/>
</dbReference>
<evidence type="ECO:0000256" key="2">
    <source>
        <dbReference type="ARBA" id="ARBA00022729"/>
    </source>
</evidence>
<evidence type="ECO:0000256" key="7">
    <source>
        <dbReference type="PIRSR" id="PIRSR601548-4"/>
    </source>
</evidence>
<dbReference type="GO" id="GO:0005886">
    <property type="term" value="C:plasma membrane"/>
    <property type="evidence" value="ECO:0007669"/>
    <property type="project" value="TreeGrafter"/>
</dbReference>
<evidence type="ECO:0000313" key="12">
    <source>
        <dbReference type="EMBL" id="CAF4321532.1"/>
    </source>
</evidence>
<dbReference type="PRINTS" id="PR00791">
    <property type="entry name" value="PEPDIPTASEA"/>
</dbReference>
<evidence type="ECO:0000256" key="3">
    <source>
        <dbReference type="ARBA" id="ARBA00023157"/>
    </source>
</evidence>
<protein>
    <recommendedName>
        <fullName evidence="11">Angiotensin-converting enzyme</fullName>
        <ecNumber evidence="11">3.4.-.-</ecNumber>
    </recommendedName>
</protein>
<feature type="binding site" evidence="5">
    <location>
        <position position="56"/>
    </location>
    <ligand>
        <name>chloride</name>
        <dbReference type="ChEBI" id="CHEBI:17996"/>
        <label>1</label>
    </ligand>
</feature>
<sequence length="223" mass="26570">METEKDYDRLLWAWKGWHDECGNKVRPVYLEYVDLLNKDAKENGYDSLADNWIEEYEMGNSTEFENTIDQILKDIMPLYTQLHAYVRGRLCSMYPNRFDCHGPIPAHILGNMWAEEWQDRLNDVLPYPDAPPINLTLLLQKKQFSVHDMYKTSEDFFTSIGLYPMTPKFWARSMFEKPKDRDVVCHPSAFDFQYHDDYRAKICTEVDADYFDIVHHEMGHIEY</sequence>
<feature type="binding site" evidence="8">
    <location>
        <position position="220"/>
    </location>
    <ligand>
        <name>Zn(2+)</name>
        <dbReference type="ChEBI" id="CHEBI:29105"/>
        <label>2</label>
        <note>catalytic</note>
    </ligand>
</feature>
<dbReference type="GO" id="GO:0046872">
    <property type="term" value="F:metal ion binding"/>
    <property type="evidence" value="ECO:0007669"/>
    <property type="project" value="UniProtKB-KW"/>
</dbReference>
<dbReference type="InterPro" id="IPR001548">
    <property type="entry name" value="Peptidase_M2"/>
</dbReference>
<evidence type="ECO:0000256" key="1">
    <source>
        <dbReference type="ARBA" id="ARBA00008139"/>
    </source>
</evidence>
<reference evidence="12" key="1">
    <citation type="submission" date="2021-02" db="EMBL/GenBank/DDBJ databases">
        <authorList>
            <person name="Nowell W R."/>
        </authorList>
    </citation>
    <scope>NUCLEOTIDE SEQUENCE</scope>
</reference>
<comment type="cofactor">
    <cofactor evidence="11">
        <name>Zn(2+)</name>
        <dbReference type="ChEBI" id="CHEBI:29105"/>
    </cofactor>
    <text evidence="11">Binds 1 zinc ion per subunit.</text>
</comment>
<gene>
    <name evidence="12" type="ORF">OXD698_LOCUS47202</name>
</gene>
<dbReference type="Pfam" id="PF01401">
    <property type="entry name" value="Peptidase_M2"/>
    <property type="match status" value="1"/>
</dbReference>
<dbReference type="GO" id="GO:0008237">
    <property type="term" value="F:metallopeptidase activity"/>
    <property type="evidence" value="ECO:0007669"/>
    <property type="project" value="UniProtKB-KW"/>
</dbReference>
<feature type="disulfide bond" evidence="7 10">
    <location>
        <begin position="185"/>
        <end position="203"/>
    </location>
</feature>
<comment type="similarity">
    <text evidence="1 10 11">Belongs to the peptidase M2 family.</text>
</comment>
<feature type="non-terminal residue" evidence="12">
    <location>
        <position position="1"/>
    </location>
</feature>
<evidence type="ECO:0000256" key="9">
    <source>
        <dbReference type="PIRSR" id="PIRSR601548-9"/>
    </source>
</evidence>
<comment type="caution">
    <text evidence="12">The sequence shown here is derived from an EMBL/GenBank/DDBJ whole genome shotgun (WGS) entry which is preliminary data.</text>
</comment>
<dbReference type="PANTHER" id="PTHR10514:SF27">
    <property type="entry name" value="ANGIOTENSIN-CONVERTING ENZYME"/>
    <property type="match status" value="1"/>
</dbReference>
<evidence type="ECO:0000256" key="10">
    <source>
        <dbReference type="PROSITE-ProRule" id="PRU01355"/>
    </source>
</evidence>
<dbReference type="EC" id="3.4.-.-" evidence="11"/>
<name>A0A820J814_9BILA</name>
<evidence type="ECO:0000256" key="8">
    <source>
        <dbReference type="PIRSR" id="PIRSR601548-8"/>
    </source>
</evidence>
<dbReference type="AlphaFoldDB" id="A0A820J814"/>
<dbReference type="Proteomes" id="UP000663844">
    <property type="component" value="Unassembled WGS sequence"/>
</dbReference>
<feature type="binding site" evidence="8">
    <location>
        <position position="216"/>
    </location>
    <ligand>
        <name>Zn(2+)</name>
        <dbReference type="ChEBI" id="CHEBI:29105"/>
        <label>2</label>
        <note>catalytic</note>
    </ligand>
</feature>
<feature type="binding site" evidence="6">
    <location>
        <position position="220"/>
    </location>
    <ligand>
        <name>Zn(2+)</name>
        <dbReference type="ChEBI" id="CHEBI:29105"/>
        <label>1</label>
        <note>catalytic</note>
    </ligand>
</feature>
<feature type="binding site" evidence="6">
    <location>
        <position position="216"/>
    </location>
    <ligand>
        <name>Zn(2+)</name>
        <dbReference type="ChEBI" id="CHEBI:29105"/>
        <label>1</label>
        <note>catalytic</note>
    </ligand>
</feature>
<evidence type="ECO:0000313" key="13">
    <source>
        <dbReference type="Proteomes" id="UP000663844"/>
    </source>
</evidence>
<keyword evidence="6 11" id="KW-0479">Metal-binding</keyword>
<keyword evidence="11" id="KW-0482">Metalloprotease</keyword>
<dbReference type="GO" id="GO:0004180">
    <property type="term" value="F:carboxypeptidase activity"/>
    <property type="evidence" value="ECO:0007669"/>
    <property type="project" value="UniProtKB-KW"/>
</dbReference>
<evidence type="ECO:0000256" key="4">
    <source>
        <dbReference type="ARBA" id="ARBA00023180"/>
    </source>
</evidence>
<dbReference type="PROSITE" id="PS52011">
    <property type="entry name" value="PEPTIDASE_M2"/>
    <property type="match status" value="1"/>
</dbReference>
<accession>A0A820J814</accession>
<dbReference type="PANTHER" id="PTHR10514">
    <property type="entry name" value="ANGIOTENSIN-CONVERTING ENZYME"/>
    <property type="match status" value="1"/>
</dbReference>
<keyword evidence="4 11" id="KW-0325">Glycoprotein</keyword>
<evidence type="ECO:0000256" key="6">
    <source>
        <dbReference type="PIRSR" id="PIRSR601548-3"/>
    </source>
</evidence>
<keyword evidence="6 11" id="KW-0862">Zinc</keyword>
<evidence type="ECO:0000256" key="11">
    <source>
        <dbReference type="RuleBase" id="RU361144"/>
    </source>
</evidence>
<dbReference type="Gene3D" id="1.10.1370.30">
    <property type="match status" value="1"/>
</dbReference>